<gene>
    <name evidence="1" type="ORF">ERICV_03608</name>
</gene>
<dbReference type="AlphaFoldDB" id="A0A6C0QW78"/>
<dbReference type="Proteomes" id="UP000464330">
    <property type="component" value="Chromosome"/>
</dbReference>
<reference evidence="1 2" key="1">
    <citation type="journal article" date="2020" name="Int. J. Med. Microbiol.">
        <title>Discovery of Paenibacillus larvae ERIC V: Phenotypic and genomic comparison to genotypes ERIC I-IV reveal different inventories of virulence factors which correlate with epidemiological prevalences of American Foulbrood.</title>
        <authorList>
            <person name="Beims H."/>
            <person name="Bunk B."/>
            <person name="Erler S."/>
            <person name="Mohr K.I."/>
            <person name="Sproer C."/>
            <person name="Pradella S."/>
            <person name="Gunther G."/>
            <person name="Rohde M."/>
            <person name="von der Ohe W."/>
            <person name="Steinert M."/>
        </authorList>
    </citation>
    <scope>NUCLEOTIDE SEQUENCE [LARGE SCALE GENOMIC DNA]</scope>
    <source>
        <strain evidence="1">Eric_V</strain>
    </source>
</reference>
<name>A0A6C0QW78_9BACL</name>
<proteinExistence type="predicted"/>
<evidence type="ECO:0000313" key="2">
    <source>
        <dbReference type="Proteomes" id="UP000464330"/>
    </source>
</evidence>
<protein>
    <submittedName>
        <fullName evidence="1">Uncharacterized protein</fullName>
    </submittedName>
</protein>
<accession>A0A6C0QW78</accession>
<dbReference type="EMBL" id="CP019717">
    <property type="protein sequence ID" value="QHZ52707.1"/>
    <property type="molecule type" value="Genomic_DNA"/>
</dbReference>
<sequence length="77" mass="9237">MLSIKCLLFSSKIGSLKITNQDVIFHIREKEEKYKINPNRGFLIDNFHIECIMYLEYNLHLTRKMLFLIKIIDTLSF</sequence>
<evidence type="ECO:0000313" key="1">
    <source>
        <dbReference type="EMBL" id="QHZ52707.1"/>
    </source>
</evidence>
<organism evidence="1 2">
    <name type="scientific">Paenibacillus larvae subsp. larvae</name>
    <dbReference type="NCBI Taxonomy" id="147375"/>
    <lineage>
        <taxon>Bacteria</taxon>
        <taxon>Bacillati</taxon>
        <taxon>Bacillota</taxon>
        <taxon>Bacilli</taxon>
        <taxon>Bacillales</taxon>
        <taxon>Paenibacillaceae</taxon>
        <taxon>Paenibacillus</taxon>
    </lineage>
</organism>